<comment type="similarity">
    <text evidence="2 17">Belongs to the DNA polymerase type-Y family.</text>
</comment>
<dbReference type="PANTHER" id="PTHR11076:SF33">
    <property type="entry name" value="DNA POLYMERASE KAPPA"/>
    <property type="match status" value="1"/>
</dbReference>
<proteinExistence type="inferred from homology"/>
<evidence type="ECO:0000256" key="12">
    <source>
        <dbReference type="ARBA" id="ARBA00022932"/>
    </source>
</evidence>
<dbReference type="GO" id="GO:0006261">
    <property type="term" value="P:DNA-templated DNA replication"/>
    <property type="evidence" value="ECO:0007669"/>
    <property type="project" value="UniProtKB-UniRule"/>
</dbReference>
<evidence type="ECO:0000256" key="9">
    <source>
        <dbReference type="ARBA" id="ARBA00022723"/>
    </source>
</evidence>
<evidence type="ECO:0000256" key="8">
    <source>
        <dbReference type="ARBA" id="ARBA00022705"/>
    </source>
</evidence>
<keyword evidence="14 17" id="KW-0234">DNA repair</keyword>
<evidence type="ECO:0000256" key="4">
    <source>
        <dbReference type="ARBA" id="ARBA00022457"/>
    </source>
</evidence>
<name>A0A0F5Q1A2_9HYPH</name>
<evidence type="ECO:0000256" key="16">
    <source>
        <dbReference type="ARBA" id="ARBA00049244"/>
    </source>
</evidence>
<keyword evidence="5 17" id="KW-0963">Cytoplasm</keyword>
<dbReference type="GO" id="GO:0009432">
    <property type="term" value="P:SOS response"/>
    <property type="evidence" value="ECO:0007669"/>
    <property type="project" value="TreeGrafter"/>
</dbReference>
<dbReference type="Proteomes" id="UP000033519">
    <property type="component" value="Unassembled WGS sequence"/>
</dbReference>
<dbReference type="EMBL" id="LAPV01000075">
    <property type="protein sequence ID" value="KKC33859.1"/>
    <property type="molecule type" value="Genomic_DNA"/>
</dbReference>
<accession>A0A0F5Q1A2</accession>
<keyword evidence="9 17" id="KW-0479">Metal-binding</keyword>
<gene>
    <name evidence="17" type="primary">dinB</name>
    <name evidence="21" type="ORF">SAMN04488059_12741</name>
    <name evidence="20" type="ORF">WH91_06345</name>
</gene>
<dbReference type="SUPFAM" id="SSF100879">
    <property type="entry name" value="Lesion bypass DNA polymerase (Y-family), little finger domain"/>
    <property type="match status" value="1"/>
</dbReference>
<dbReference type="PROSITE" id="PS50173">
    <property type="entry name" value="UMUC"/>
    <property type="match status" value="1"/>
</dbReference>
<dbReference type="GO" id="GO:0000287">
    <property type="term" value="F:magnesium ion binding"/>
    <property type="evidence" value="ECO:0007669"/>
    <property type="project" value="UniProtKB-UniRule"/>
</dbReference>
<dbReference type="Gene3D" id="3.30.1490.100">
    <property type="entry name" value="DNA polymerase, Y-family, little finger domain"/>
    <property type="match status" value="1"/>
</dbReference>
<dbReference type="EC" id="2.7.7.7" evidence="17"/>
<feature type="site" description="Substrate discrimination" evidence="17">
    <location>
        <position position="51"/>
    </location>
</feature>
<dbReference type="CDD" id="cd03586">
    <property type="entry name" value="PolY_Pol_IV_kappa"/>
    <property type="match status" value="1"/>
</dbReference>
<comment type="subcellular location">
    <subcellularLocation>
        <location evidence="1 17">Cytoplasm</location>
    </subcellularLocation>
</comment>
<dbReference type="FunFam" id="3.40.1170.60:FF:000001">
    <property type="entry name" value="DNA polymerase IV"/>
    <property type="match status" value="1"/>
</dbReference>
<dbReference type="InterPro" id="IPR001126">
    <property type="entry name" value="UmuC"/>
</dbReference>
<dbReference type="FunFam" id="3.30.1490.100:FF:000004">
    <property type="entry name" value="DNA polymerase IV"/>
    <property type="match status" value="1"/>
</dbReference>
<evidence type="ECO:0000256" key="3">
    <source>
        <dbReference type="ARBA" id="ARBA00011245"/>
    </source>
</evidence>
<dbReference type="SUPFAM" id="SSF56672">
    <property type="entry name" value="DNA/RNA polymerases"/>
    <property type="match status" value="1"/>
</dbReference>
<evidence type="ECO:0000256" key="7">
    <source>
        <dbReference type="ARBA" id="ARBA00022695"/>
    </source>
</evidence>
<evidence type="ECO:0000256" key="18">
    <source>
        <dbReference type="SAM" id="MobiDB-lite"/>
    </source>
</evidence>
<reference evidence="20 22" key="1">
    <citation type="submission" date="2015-03" db="EMBL/GenBank/DDBJ databases">
        <authorList>
            <person name="Lepp D."/>
            <person name="Hassan Y.I."/>
            <person name="Li X.-Z."/>
            <person name="Zhou T."/>
        </authorList>
    </citation>
    <scope>NUCLEOTIDE SEQUENCE [LARGE SCALE GENOMIC DNA]</scope>
    <source>
        <strain evidence="20 22">Cr7-05</strain>
    </source>
</reference>
<dbReference type="InterPro" id="IPR022880">
    <property type="entry name" value="DNApol_IV"/>
</dbReference>
<dbReference type="NCBIfam" id="NF002751">
    <property type="entry name" value="PRK02794.1"/>
    <property type="match status" value="1"/>
</dbReference>
<feature type="active site" evidence="17">
    <location>
        <position position="140"/>
    </location>
</feature>
<evidence type="ECO:0000256" key="17">
    <source>
        <dbReference type="HAMAP-Rule" id="MF_01113"/>
    </source>
</evidence>
<dbReference type="NCBIfam" id="NF002677">
    <property type="entry name" value="PRK02406.1"/>
    <property type="match status" value="1"/>
</dbReference>
<keyword evidence="10 17" id="KW-0227">DNA damage</keyword>
<dbReference type="Pfam" id="PF11799">
    <property type="entry name" value="IMS_C"/>
    <property type="match status" value="1"/>
</dbReference>
<comment type="function">
    <text evidence="15 17">Poorly processive, error-prone DNA polymerase involved in untargeted mutagenesis. Copies undamaged DNA at stalled replication forks, which arise in vivo from mismatched or misaligned primer ends. These misaligned primers can be extended by PolIV. Exhibits no 3'-5' exonuclease (proofreading) activity. May be involved in translesional synthesis, in conjunction with the beta clamp from PolIII.</text>
</comment>
<dbReference type="PANTHER" id="PTHR11076">
    <property type="entry name" value="DNA REPAIR POLYMERASE UMUC / TRANSFERASE FAMILY MEMBER"/>
    <property type="match status" value="1"/>
</dbReference>
<keyword evidence="6 17" id="KW-0808">Transferase</keyword>
<evidence type="ECO:0000256" key="1">
    <source>
        <dbReference type="ARBA" id="ARBA00004496"/>
    </source>
</evidence>
<dbReference type="GO" id="GO:0005829">
    <property type="term" value="C:cytosol"/>
    <property type="evidence" value="ECO:0007669"/>
    <property type="project" value="TreeGrafter"/>
</dbReference>
<evidence type="ECO:0000256" key="14">
    <source>
        <dbReference type="ARBA" id="ARBA00023204"/>
    </source>
</evidence>
<dbReference type="OrthoDB" id="9808813at2"/>
<evidence type="ECO:0000256" key="13">
    <source>
        <dbReference type="ARBA" id="ARBA00023125"/>
    </source>
</evidence>
<dbReference type="Gene3D" id="3.30.70.270">
    <property type="match status" value="1"/>
</dbReference>
<evidence type="ECO:0000313" key="20">
    <source>
        <dbReference type="EMBL" id="KKC33859.1"/>
    </source>
</evidence>
<dbReference type="RefSeq" id="WP_046170150.1">
    <property type="nucleotide sequence ID" value="NZ_FOMB01000027.1"/>
</dbReference>
<dbReference type="GO" id="GO:0003887">
    <property type="term" value="F:DNA-directed DNA polymerase activity"/>
    <property type="evidence" value="ECO:0007669"/>
    <property type="project" value="UniProtKB-UniRule"/>
</dbReference>
<dbReference type="GO" id="GO:0006281">
    <property type="term" value="P:DNA repair"/>
    <property type="evidence" value="ECO:0007669"/>
    <property type="project" value="UniProtKB-UniRule"/>
</dbReference>
<dbReference type="InterPro" id="IPR043502">
    <property type="entry name" value="DNA/RNA_pol_sf"/>
</dbReference>
<keyword evidence="12 17" id="KW-0239">DNA-directed DNA polymerase</keyword>
<evidence type="ECO:0000256" key="15">
    <source>
        <dbReference type="ARBA" id="ARBA00025589"/>
    </source>
</evidence>
<comment type="catalytic activity">
    <reaction evidence="16 17">
        <text>DNA(n) + a 2'-deoxyribonucleoside 5'-triphosphate = DNA(n+1) + diphosphate</text>
        <dbReference type="Rhea" id="RHEA:22508"/>
        <dbReference type="Rhea" id="RHEA-COMP:17339"/>
        <dbReference type="Rhea" id="RHEA-COMP:17340"/>
        <dbReference type="ChEBI" id="CHEBI:33019"/>
        <dbReference type="ChEBI" id="CHEBI:61560"/>
        <dbReference type="ChEBI" id="CHEBI:173112"/>
        <dbReference type="EC" id="2.7.7.7"/>
    </reaction>
</comment>
<evidence type="ECO:0000313" key="21">
    <source>
        <dbReference type="EMBL" id="SFD19440.1"/>
    </source>
</evidence>
<dbReference type="AlphaFoldDB" id="A0A0F5Q1A2"/>
<evidence type="ECO:0000256" key="10">
    <source>
        <dbReference type="ARBA" id="ARBA00022763"/>
    </source>
</evidence>
<dbReference type="Gene3D" id="3.40.1170.60">
    <property type="match status" value="1"/>
</dbReference>
<dbReference type="HAMAP" id="MF_01113">
    <property type="entry name" value="DNApol_IV"/>
    <property type="match status" value="1"/>
</dbReference>
<comment type="subunit">
    <text evidence="3 17">Monomer.</text>
</comment>
<dbReference type="InterPro" id="IPR050116">
    <property type="entry name" value="DNA_polymerase-Y"/>
</dbReference>
<evidence type="ECO:0000256" key="5">
    <source>
        <dbReference type="ARBA" id="ARBA00022490"/>
    </source>
</evidence>
<dbReference type="GO" id="GO:0003684">
    <property type="term" value="F:damaged DNA binding"/>
    <property type="evidence" value="ECO:0007669"/>
    <property type="project" value="InterPro"/>
</dbReference>
<evidence type="ECO:0000313" key="22">
    <source>
        <dbReference type="Proteomes" id="UP000033519"/>
    </source>
</evidence>
<keyword evidence="4 17" id="KW-0515">Mutator protein</keyword>
<dbReference type="InterPro" id="IPR043128">
    <property type="entry name" value="Rev_trsase/Diguanyl_cyclase"/>
</dbReference>
<evidence type="ECO:0000256" key="6">
    <source>
        <dbReference type="ARBA" id="ARBA00022679"/>
    </source>
</evidence>
<organism evidence="21 23">
    <name type="scientific">Devosia psychrophila</name>
    <dbReference type="NCBI Taxonomy" id="728005"/>
    <lineage>
        <taxon>Bacteria</taxon>
        <taxon>Pseudomonadati</taxon>
        <taxon>Pseudomonadota</taxon>
        <taxon>Alphaproteobacteria</taxon>
        <taxon>Hyphomicrobiales</taxon>
        <taxon>Devosiaceae</taxon>
        <taxon>Devosia</taxon>
    </lineage>
</organism>
<comment type="cofactor">
    <cofactor evidence="17">
        <name>Mg(2+)</name>
        <dbReference type="ChEBI" id="CHEBI:18420"/>
    </cofactor>
    <text evidence="17">Binds 2 magnesium ions per subunit.</text>
</comment>
<feature type="domain" description="UmuC" evidence="19">
    <location>
        <begin position="42"/>
        <end position="222"/>
    </location>
</feature>
<keyword evidence="13 17" id="KW-0238">DNA-binding</keyword>
<dbReference type="EMBL" id="FOMB01000027">
    <property type="protein sequence ID" value="SFD19440.1"/>
    <property type="molecule type" value="Genomic_DNA"/>
</dbReference>
<reference evidence="21 23" key="2">
    <citation type="submission" date="2016-10" db="EMBL/GenBank/DDBJ databases">
        <authorList>
            <person name="de Groot N.N."/>
        </authorList>
    </citation>
    <scope>NUCLEOTIDE SEQUENCE [LARGE SCALE GENOMIC DNA]</scope>
    <source>
        <strain evidence="21 23">CGMCC 1.10210</strain>
    </source>
</reference>
<protein>
    <recommendedName>
        <fullName evidence="17">DNA polymerase IV</fullName>
        <shortName evidence="17">Pol IV</shortName>
        <ecNumber evidence="17">2.7.7.7</ecNumber>
    </recommendedName>
</protein>
<keyword evidence="7 17" id="KW-0548">Nucleotidyltransferase</keyword>
<dbReference type="STRING" id="728005.SAMN04488059_12741"/>
<sequence length="440" mass="48150">MALDWLCRDCLAHASSTIVPMRCPSCGSPRLRSHEELFSLSIAHVDCDAFYASVEKRDDPSLRDKPLIIGGGTRGVVSTCCYIARQSGIRSAMPMFKALQLCPDAVVIKPNMAKYVEVSRQIRTYMDALTPLVEPLSIDEAFLDLSGTQTLHKAPPALVLARFAKAIETEVGVSISVGLSHNKFLAKTASDLDKPRGFAVIGAAETIAFLAPKPISLIYGVGKVFAETLRKDGLVTIGQLQAEPPENLMRRYGETGARLARLARGEDSRRISIDAEMKTISSETTFNTDISGVEELSTQLLQVTERLSERLKAKNVVGDTVTLKLKSAGFRLRTRARHLMIPTQLANVIYETGLSLLEREIDGTAFRLIGIGVSGIDTADGSDPADLMEPAIARKAAAERAMDRVRTRFGREAVVRGKLYRQKPAPVPDEPDDQNESKRR</sequence>
<keyword evidence="8 17" id="KW-0235">DNA replication</keyword>
<dbReference type="InterPro" id="IPR036775">
    <property type="entry name" value="DNA_pol_Y-fam_lit_finger_sf"/>
</dbReference>
<evidence type="ECO:0000256" key="2">
    <source>
        <dbReference type="ARBA" id="ARBA00010945"/>
    </source>
</evidence>
<feature type="binding site" evidence="17">
    <location>
        <position position="46"/>
    </location>
    <ligand>
        <name>Mg(2+)</name>
        <dbReference type="ChEBI" id="CHEBI:18420"/>
    </ligand>
</feature>
<dbReference type="Proteomes" id="UP000182258">
    <property type="component" value="Unassembled WGS sequence"/>
</dbReference>
<dbReference type="Gene3D" id="1.10.150.20">
    <property type="entry name" value="5' to 3' exonuclease, C-terminal subdomain"/>
    <property type="match status" value="1"/>
</dbReference>
<feature type="region of interest" description="Disordered" evidence="18">
    <location>
        <begin position="416"/>
        <end position="440"/>
    </location>
</feature>
<dbReference type="GO" id="GO:0042276">
    <property type="term" value="P:error-prone translesion synthesis"/>
    <property type="evidence" value="ECO:0007669"/>
    <property type="project" value="TreeGrafter"/>
</dbReference>
<dbReference type="InterPro" id="IPR017961">
    <property type="entry name" value="DNA_pol_Y-fam_little_finger"/>
</dbReference>
<dbReference type="PATRIC" id="fig|728005.3.peg.3706"/>
<feature type="binding site" evidence="17">
    <location>
        <position position="139"/>
    </location>
    <ligand>
        <name>Mg(2+)</name>
        <dbReference type="ChEBI" id="CHEBI:18420"/>
    </ligand>
</feature>
<evidence type="ECO:0000259" key="19">
    <source>
        <dbReference type="PROSITE" id="PS50173"/>
    </source>
</evidence>
<keyword evidence="22" id="KW-1185">Reference proteome</keyword>
<dbReference type="Pfam" id="PF00817">
    <property type="entry name" value="IMS"/>
    <property type="match status" value="1"/>
</dbReference>
<evidence type="ECO:0000313" key="23">
    <source>
        <dbReference type="Proteomes" id="UP000182258"/>
    </source>
</evidence>
<keyword evidence="11 17" id="KW-0460">Magnesium</keyword>
<evidence type="ECO:0000256" key="11">
    <source>
        <dbReference type="ARBA" id="ARBA00022842"/>
    </source>
</evidence>